<sequence length="113" mass="12330">MHLPPQAAGPDRSHFSYNTQIQPPRKPRSSAEPKPQSPSLITEKRPRPGPKGRNRVAFNYECCNYIIIAASLLAGSSQYTLVSGPYGPLTRRYAPTSGKPSSGPLRPRTEALS</sequence>
<dbReference type="AlphaFoldDB" id="A0A5Y0B0M0"/>
<dbReference type="EMBL" id="AAKRLS010000033">
    <property type="protein sequence ID" value="ECU9200377.1"/>
    <property type="molecule type" value="Genomic_DNA"/>
</dbReference>
<dbReference type="EMBL" id="AAMIVI010000049">
    <property type="protein sequence ID" value="EDH7972260.1"/>
    <property type="molecule type" value="Genomic_DNA"/>
</dbReference>
<evidence type="ECO:0000313" key="5">
    <source>
        <dbReference type="EMBL" id="EDH8544408.1"/>
    </source>
</evidence>
<evidence type="ECO:0000313" key="3">
    <source>
        <dbReference type="EMBL" id="EDH7234545.1"/>
    </source>
</evidence>
<comment type="caution">
    <text evidence="3">The sequence shown here is derived from an EMBL/GenBank/DDBJ whole genome shotgun (WGS) entry which is preliminary data.</text>
</comment>
<evidence type="ECO:0000313" key="2">
    <source>
        <dbReference type="EMBL" id="ECU9200377.1"/>
    </source>
</evidence>
<accession>A0A5Y0B0M0</accession>
<feature type="region of interest" description="Disordered" evidence="1">
    <location>
        <begin position="84"/>
        <end position="113"/>
    </location>
</feature>
<reference evidence="2" key="1">
    <citation type="submission" date="2018-07" db="EMBL/GenBank/DDBJ databases">
        <authorList>
            <consortium name="GenomeTrakr network: Whole genome sequencing for foodborne pathogen traceback"/>
        </authorList>
    </citation>
    <scope>NUCLEOTIDE SEQUENCE</scope>
    <source>
        <strain evidence="5">FSIS1701118</strain>
        <strain evidence="4">FSIS1701206</strain>
        <strain evidence="2">FSIS1703277</strain>
    </source>
</reference>
<reference evidence="3" key="2">
    <citation type="submission" date="2018-07" db="EMBL/GenBank/DDBJ databases">
        <authorList>
            <consortium name="PulseNet: The National Subtyping Network for Foodborne Disease Surveillance"/>
            <person name="Tarr C.L."/>
            <person name="Trees E."/>
            <person name="Katz L.S."/>
            <person name="Carleton-Romer H.A."/>
            <person name="Stroika S."/>
            <person name="Kucerova Z."/>
            <person name="Roache K.F."/>
            <person name="Sabol A.L."/>
            <person name="Besser J."/>
            <person name="Gerner-Smidt P."/>
        </authorList>
    </citation>
    <scope>NUCLEOTIDE SEQUENCE</scope>
    <source>
        <strain evidence="3">PNUSAS013139</strain>
    </source>
</reference>
<feature type="region of interest" description="Disordered" evidence="1">
    <location>
        <begin position="1"/>
        <end position="54"/>
    </location>
</feature>
<proteinExistence type="predicted"/>
<protein>
    <recommendedName>
        <fullName evidence="6">RepA4</fullName>
    </recommendedName>
</protein>
<dbReference type="EMBL" id="AAMJAQ010000053">
    <property type="protein sequence ID" value="EDH8544408.1"/>
    <property type="molecule type" value="Genomic_DNA"/>
</dbReference>
<evidence type="ECO:0000313" key="4">
    <source>
        <dbReference type="EMBL" id="EDH7972260.1"/>
    </source>
</evidence>
<evidence type="ECO:0000256" key="1">
    <source>
        <dbReference type="SAM" id="MobiDB-lite"/>
    </source>
</evidence>
<name>A0A5Y0B0M0_SALET</name>
<gene>
    <name evidence="3" type="ORF">CBZ91_23090</name>
    <name evidence="4" type="ORF">CCH07_23000</name>
    <name evidence="5" type="ORF">CCW64_22670</name>
    <name evidence="2" type="ORF">CIR65_24185</name>
</gene>
<dbReference type="EMBL" id="AAMIOR010000039">
    <property type="protein sequence ID" value="EDH7234545.1"/>
    <property type="molecule type" value="Genomic_DNA"/>
</dbReference>
<evidence type="ECO:0008006" key="6">
    <source>
        <dbReference type="Google" id="ProtNLM"/>
    </source>
</evidence>
<organism evidence="3">
    <name type="scientific">Salmonella enterica subsp. enterica serovar Kentucky</name>
    <dbReference type="NCBI Taxonomy" id="192955"/>
    <lineage>
        <taxon>Bacteria</taxon>
        <taxon>Pseudomonadati</taxon>
        <taxon>Pseudomonadota</taxon>
        <taxon>Gammaproteobacteria</taxon>
        <taxon>Enterobacterales</taxon>
        <taxon>Enterobacteriaceae</taxon>
        <taxon>Salmonella</taxon>
    </lineage>
</organism>